<comment type="caution">
    <text evidence="1">The sequence shown here is derived from an EMBL/GenBank/DDBJ whole genome shotgun (WGS) entry which is preliminary data.</text>
</comment>
<organism evidence="1 2">
    <name type="scientific">Vararia minispora EC-137</name>
    <dbReference type="NCBI Taxonomy" id="1314806"/>
    <lineage>
        <taxon>Eukaryota</taxon>
        <taxon>Fungi</taxon>
        <taxon>Dikarya</taxon>
        <taxon>Basidiomycota</taxon>
        <taxon>Agaricomycotina</taxon>
        <taxon>Agaricomycetes</taxon>
        <taxon>Russulales</taxon>
        <taxon>Lachnocladiaceae</taxon>
        <taxon>Vararia</taxon>
    </lineage>
</organism>
<reference evidence="1" key="2">
    <citation type="journal article" date="2022" name="New Phytol.">
        <title>Evolutionary transition to the ectomycorrhizal habit in the genomes of a hyperdiverse lineage of mushroom-forming fungi.</title>
        <authorList>
            <person name="Looney B."/>
            <person name="Miyauchi S."/>
            <person name="Morin E."/>
            <person name="Drula E."/>
            <person name="Courty P.E."/>
            <person name="Kohler A."/>
            <person name="Kuo A."/>
            <person name="LaButti K."/>
            <person name="Pangilinan J."/>
            <person name="Lipzen A."/>
            <person name="Riley R."/>
            <person name="Andreopoulos W."/>
            <person name="He G."/>
            <person name="Johnson J."/>
            <person name="Nolan M."/>
            <person name="Tritt A."/>
            <person name="Barry K.W."/>
            <person name="Grigoriev I.V."/>
            <person name="Nagy L.G."/>
            <person name="Hibbett D."/>
            <person name="Henrissat B."/>
            <person name="Matheny P.B."/>
            <person name="Labbe J."/>
            <person name="Martin F.M."/>
        </authorList>
    </citation>
    <scope>NUCLEOTIDE SEQUENCE</scope>
    <source>
        <strain evidence="1">EC-137</strain>
    </source>
</reference>
<evidence type="ECO:0000313" key="1">
    <source>
        <dbReference type="EMBL" id="KAI0028403.1"/>
    </source>
</evidence>
<name>A0ACB8Q9P2_9AGAM</name>
<gene>
    <name evidence="1" type="ORF">K488DRAFT_58692</name>
</gene>
<protein>
    <submittedName>
        <fullName evidence="1">Pectin lyase-like protein</fullName>
    </submittedName>
</protein>
<dbReference type="EMBL" id="MU273756">
    <property type="protein sequence ID" value="KAI0028403.1"/>
    <property type="molecule type" value="Genomic_DNA"/>
</dbReference>
<keyword evidence="2" id="KW-1185">Reference proteome</keyword>
<accession>A0ACB8Q9P2</accession>
<sequence>MRLVNGLLQLETLFLPSYLASLSFFPHNPTPFVKVQDNICTVIPSGGDDSSAIIAAFQLCSRDATVVFSNATYHIEKVMSTHGLRNVTVDVHGTLLWGTDTDYWIKNSLPLGYQNQTLAWDFGGDDVSWYGHGYGTFDMNGQIWYDLANGTSNMYGRPINLVIRNSTNFYMSGMRFVQSAFWTLTTHTCQHVMFEDIYINSTSTSGAPTQNTDGIDTFYTNNATFRRWSVTNGDDSISPKANSSNLLIQDSQFYGSDSIAIGSIAQYPGVFEFVENVTAERIYCERCKYPAYIKTWTGVQQGYPPNGGGGGLGYARNMVFRDFVVSDLTVAGAYITQCNSYIGATAQCDSSTFTISNITWSNITGTVANSTLAYIQCSGSAPCEDIRLLDFDIKTTGGPFVNCSNVELLGVSCNEPAP</sequence>
<evidence type="ECO:0000313" key="2">
    <source>
        <dbReference type="Proteomes" id="UP000814128"/>
    </source>
</evidence>
<dbReference type="Proteomes" id="UP000814128">
    <property type="component" value="Unassembled WGS sequence"/>
</dbReference>
<proteinExistence type="predicted"/>
<reference evidence="1" key="1">
    <citation type="submission" date="2021-02" db="EMBL/GenBank/DDBJ databases">
        <authorList>
            <consortium name="DOE Joint Genome Institute"/>
            <person name="Ahrendt S."/>
            <person name="Looney B.P."/>
            <person name="Miyauchi S."/>
            <person name="Morin E."/>
            <person name="Drula E."/>
            <person name="Courty P.E."/>
            <person name="Chicoki N."/>
            <person name="Fauchery L."/>
            <person name="Kohler A."/>
            <person name="Kuo A."/>
            <person name="Labutti K."/>
            <person name="Pangilinan J."/>
            <person name="Lipzen A."/>
            <person name="Riley R."/>
            <person name="Andreopoulos W."/>
            <person name="He G."/>
            <person name="Johnson J."/>
            <person name="Barry K.W."/>
            <person name="Grigoriev I.V."/>
            <person name="Nagy L."/>
            <person name="Hibbett D."/>
            <person name="Henrissat B."/>
            <person name="Matheny P.B."/>
            <person name="Labbe J."/>
            <person name="Martin F."/>
        </authorList>
    </citation>
    <scope>NUCLEOTIDE SEQUENCE</scope>
    <source>
        <strain evidence="1">EC-137</strain>
    </source>
</reference>